<evidence type="ECO:0000256" key="8">
    <source>
        <dbReference type="SAM" id="MobiDB-lite"/>
    </source>
</evidence>
<keyword evidence="3 6" id="KW-1015">Disulfide bond</keyword>
<proteinExistence type="evidence at transcript level"/>
<organism evidence="11">
    <name type="scientific">Ascaris suum</name>
    <name type="common">Pig roundworm</name>
    <name type="synonym">Ascaris lumbricoides</name>
    <dbReference type="NCBI Taxonomy" id="6253"/>
    <lineage>
        <taxon>Eukaryota</taxon>
        <taxon>Metazoa</taxon>
        <taxon>Ecdysozoa</taxon>
        <taxon>Nematoda</taxon>
        <taxon>Chromadorea</taxon>
        <taxon>Rhabditida</taxon>
        <taxon>Spirurina</taxon>
        <taxon>Ascaridomorpha</taxon>
        <taxon>Ascaridoidea</taxon>
        <taxon>Ascarididae</taxon>
        <taxon>Ascaris</taxon>
    </lineage>
</organism>
<keyword evidence="2" id="KW-0677">Repeat</keyword>
<dbReference type="EMBL" id="JI165756">
    <property type="protein sequence ID" value="ADY41291.1"/>
    <property type="molecule type" value="mRNA"/>
</dbReference>
<keyword evidence="5 6" id="KW-0424">Laminin EGF-like domain</keyword>
<dbReference type="Pfam" id="PF24973">
    <property type="entry name" value="EGF_LMN_ATRN"/>
    <property type="match status" value="1"/>
</dbReference>
<evidence type="ECO:0000256" key="2">
    <source>
        <dbReference type="ARBA" id="ARBA00022737"/>
    </source>
</evidence>
<keyword evidence="7" id="KW-0175">Coiled coil</keyword>
<sequence>MWRLVGSLICTALITFASGFHLASNGSVNTRLAQGRQHYHKNVSSLALVDILSWRQKFLLSFHNCTLWMQNNTAISEDERNEVELLLKNENITAYKKAVLAHAELEPNASLVINETISCFNKLANIGHKLERLNRVRHKFVLRPLVHRPTAHKAYHRRHYDIEKVLSHWQLRKLHSYLAKTGDSESIIKAFRHHFGQFPMTTQLHLIDEFFRYSRPLYRSGRHQKQRRDTQRQTSKSKRSSTSNNLDHHPKALSMVTEIGRERQMLLEKANAYLRGLDGRTRKKTEQLIALCARLADEILGDENTLSLRGTYKVGATDTDIEKRLGEAISKLEKKYKQANDQVASTCRLVFGFRNRFSREINNSFLNETYLYWLNVNETDEIERMRDTGASEPEVLVKLSDFYSRLNSTMQRNVSAELMPFCNEYVKRVVGEQGFKELRSVHEESMSIEQLTKKYAELIDALTSEQQRLNAERVGLFCKKIYRLTKFDPTYLTTWLTVEEKRELQYMIQDPDINDQAVYDRLFEFYKSTEGEKRNDAKEIIESGCKWFISHMLGEDIADRIEDQRLSGNFSAQVLSATLAKHVSEIENEKQRIKTQKTLRICERIYLGYTGNCFCNGHSSTCDSLTHFCVGCADNTDGIECENCAAGYVGSGLLGAEGCFEMNNNNSSTICNCQGDSSHCDENGHCLPLSDIINNHQRPISTDM</sequence>
<dbReference type="Gene3D" id="2.10.25.10">
    <property type="entry name" value="Laminin"/>
    <property type="match status" value="1"/>
</dbReference>
<keyword evidence="4" id="KW-0325">Glycoprotein</keyword>
<evidence type="ECO:0000256" key="9">
    <source>
        <dbReference type="SAM" id="SignalP"/>
    </source>
</evidence>
<feature type="disulfide bond" evidence="6">
    <location>
        <begin position="632"/>
        <end position="641"/>
    </location>
</feature>
<dbReference type="InterPro" id="IPR056863">
    <property type="entry name" value="LMN_ATRN_NET-like_EGF"/>
</dbReference>
<evidence type="ECO:0000256" key="1">
    <source>
        <dbReference type="ARBA" id="ARBA00022729"/>
    </source>
</evidence>
<dbReference type="Gene3D" id="1.10.533.30">
    <property type="entry name" value="Nematode polyprotein allergen ABA-1"/>
    <property type="match status" value="3"/>
</dbReference>
<accession>F1KTT7</accession>
<dbReference type="SUPFAM" id="SSF57196">
    <property type="entry name" value="EGF/Laminin"/>
    <property type="match status" value="1"/>
</dbReference>
<evidence type="ECO:0000256" key="3">
    <source>
        <dbReference type="ARBA" id="ARBA00023157"/>
    </source>
</evidence>
<evidence type="ECO:0000256" key="4">
    <source>
        <dbReference type="ARBA" id="ARBA00023180"/>
    </source>
</evidence>
<dbReference type="InterPro" id="IPR002049">
    <property type="entry name" value="LE_dom"/>
</dbReference>
<evidence type="ECO:0000313" key="11">
    <source>
        <dbReference type="EMBL" id="ADY41291.1"/>
    </source>
</evidence>
<dbReference type="InterPro" id="IPR038289">
    <property type="entry name" value="DVA-1_sf"/>
</dbReference>
<dbReference type="Pfam" id="PF16469">
    <property type="entry name" value="NPA"/>
    <property type="match status" value="2"/>
</dbReference>
<feature type="coiled-coil region" evidence="7">
    <location>
        <begin position="322"/>
        <end position="349"/>
    </location>
</feature>
<reference evidence="11" key="1">
    <citation type="journal article" date="2011" name="Genome Res.">
        <title>Deep small RNA sequencing from the nematode Ascaris reveals conservation, functional diversification, and novel developmental profiles.</title>
        <authorList>
            <person name="Wang J."/>
            <person name="Czech B."/>
            <person name="Crunk A."/>
            <person name="Wallace A."/>
            <person name="Mitreva M."/>
            <person name="Hannon G.J."/>
            <person name="Davis R.E."/>
        </authorList>
    </citation>
    <scope>NUCLEOTIDE SEQUENCE</scope>
</reference>
<keyword evidence="1 9" id="KW-0732">Signal</keyword>
<evidence type="ECO:0000256" key="6">
    <source>
        <dbReference type="PROSITE-ProRule" id="PRU00460"/>
    </source>
</evidence>
<dbReference type="FunFam" id="2.10.25.10:FF:000188">
    <property type="entry name" value="Laminin subunit gamma 2"/>
    <property type="match status" value="1"/>
</dbReference>
<dbReference type="SMART" id="SM00180">
    <property type="entry name" value="EGF_Lam"/>
    <property type="match status" value="1"/>
</dbReference>
<feature type="region of interest" description="Disordered" evidence="8">
    <location>
        <begin position="220"/>
        <end position="252"/>
    </location>
</feature>
<evidence type="ECO:0000256" key="7">
    <source>
        <dbReference type="SAM" id="Coils"/>
    </source>
</evidence>
<evidence type="ECO:0000259" key="10">
    <source>
        <dbReference type="PROSITE" id="PS50027"/>
    </source>
</evidence>
<protein>
    <submittedName>
        <fullName evidence="11">DVA-1 polyprotein</fullName>
    </submittedName>
</protein>
<evidence type="ECO:0000256" key="5">
    <source>
        <dbReference type="ARBA" id="ARBA00023292"/>
    </source>
</evidence>
<comment type="caution">
    <text evidence="6">Lacks conserved residue(s) required for the propagation of feature annotation.</text>
</comment>
<feature type="chain" id="PRO_5003268063" evidence="9">
    <location>
        <begin position="20"/>
        <end position="704"/>
    </location>
</feature>
<feature type="signal peptide" evidence="9">
    <location>
        <begin position="1"/>
        <end position="19"/>
    </location>
</feature>
<dbReference type="GO" id="GO:0005604">
    <property type="term" value="C:basement membrane"/>
    <property type="evidence" value="ECO:0007669"/>
    <property type="project" value="UniProtKB-ARBA"/>
</dbReference>
<dbReference type="CDD" id="cd00055">
    <property type="entry name" value="EGF_Lam"/>
    <property type="match status" value="1"/>
</dbReference>
<dbReference type="PROSITE" id="PS01248">
    <property type="entry name" value="EGF_LAM_1"/>
    <property type="match status" value="1"/>
</dbReference>
<name>F1KTT7_ASCSU</name>
<dbReference type="AlphaFoldDB" id="F1KTT7"/>
<feature type="domain" description="Laminin EGF-like" evidence="10">
    <location>
        <begin position="613"/>
        <end position="661"/>
    </location>
</feature>
<dbReference type="PROSITE" id="PS50027">
    <property type="entry name" value="EGF_LAM_2"/>
    <property type="match status" value="1"/>
</dbReference>
<dbReference type="InterPro" id="IPR032487">
    <property type="entry name" value="ABA-1_nematode"/>
</dbReference>